<protein>
    <submittedName>
        <fullName evidence="3">Mannose or cellobiose epimerase, N-acyl-D-glucosamine 2-epimerase family</fullName>
    </submittedName>
</protein>
<dbReference type="Pfam" id="PF07221">
    <property type="entry name" value="GlcNAc_2-epim"/>
    <property type="match status" value="1"/>
</dbReference>
<proteinExistence type="inferred from homology"/>
<dbReference type="OrthoDB" id="9806359at2"/>
<dbReference type="InterPro" id="IPR012341">
    <property type="entry name" value="6hp_glycosidase-like_sf"/>
</dbReference>
<dbReference type="RefSeq" id="WP_089019188.1">
    <property type="nucleotide sequence ID" value="NZ_LT607412.1"/>
</dbReference>
<reference evidence="4" key="1">
    <citation type="submission" date="2016-06" db="EMBL/GenBank/DDBJ databases">
        <authorList>
            <person name="Varghese N."/>
            <person name="Submissions Spin"/>
        </authorList>
    </citation>
    <scope>NUCLEOTIDE SEQUENCE [LARGE SCALE GENOMIC DNA]</scope>
    <source>
        <strain evidence="4">DSM 44875</strain>
    </source>
</reference>
<dbReference type="PANTHER" id="PTHR15108">
    <property type="entry name" value="N-ACYLGLUCOSAMINE-2-EPIMERASE"/>
    <property type="match status" value="1"/>
</dbReference>
<evidence type="ECO:0000313" key="3">
    <source>
        <dbReference type="EMBL" id="SCE95044.1"/>
    </source>
</evidence>
<dbReference type="Gene3D" id="1.50.10.10">
    <property type="match status" value="1"/>
</dbReference>
<name>A0A1C4WFU0_9ACTN</name>
<dbReference type="Proteomes" id="UP000198243">
    <property type="component" value="Chromosome I"/>
</dbReference>
<dbReference type="GO" id="GO:0005975">
    <property type="term" value="P:carbohydrate metabolic process"/>
    <property type="evidence" value="ECO:0007669"/>
    <property type="project" value="InterPro"/>
</dbReference>
<dbReference type="SUPFAM" id="SSF48208">
    <property type="entry name" value="Six-hairpin glycosidases"/>
    <property type="match status" value="1"/>
</dbReference>
<evidence type="ECO:0000313" key="4">
    <source>
        <dbReference type="Proteomes" id="UP000198243"/>
    </source>
</evidence>
<dbReference type="InterPro" id="IPR008928">
    <property type="entry name" value="6-hairpin_glycosidase_sf"/>
</dbReference>
<dbReference type="EMBL" id="LT607412">
    <property type="protein sequence ID" value="SCE95044.1"/>
    <property type="molecule type" value="Genomic_DNA"/>
</dbReference>
<dbReference type="InterPro" id="IPR010819">
    <property type="entry name" value="AGE/CE"/>
</dbReference>
<gene>
    <name evidence="3" type="ORF">GA0070607_3578</name>
</gene>
<sequence>MTDVPRSAAESIPAPAGSPDLPDLDLFLADQTHTLLDTARRAVRPEGGFWWLTDDRTPDRSEPLHTWITCRMTHVSALAYRNGDPEAAALVDHGVAALSTLLRDDRYGGWFAAVDQQGTPTNERKAGYDHAFVLLAASGAARAGRPGADRLLDDALAVVRDRFWDAEVGAVRESWNRDWTVTEDYRGANSSMHMVEAFLAAAAATGDASWTDRALRIGTHLVHGEGARHDWRLPEHFTADWTPLPDYNRDRPADPFRPYGSTIGHWLEWARLLLELEAVLPQPPRWLLADARALFAAAVRRGWAVDGADGFVYTIDWDDRPVVRSRMHWVLAEAIGAAITLHRRTGDAVYADWYRVFWAYARHHLIDDAGWRHELDPRNQPAGTVWHGRPDVYHAYQAVLLSRSADALGGPGPLAPGEVPA</sequence>
<comment type="similarity">
    <text evidence="1">Belongs to the N-acylglucosamine 2-epimerase family.</text>
</comment>
<evidence type="ECO:0000256" key="2">
    <source>
        <dbReference type="ARBA" id="ARBA00023235"/>
    </source>
</evidence>
<organism evidence="3 4">
    <name type="scientific">Micromonospora coriariae</name>
    <dbReference type="NCBI Taxonomy" id="285665"/>
    <lineage>
        <taxon>Bacteria</taxon>
        <taxon>Bacillati</taxon>
        <taxon>Actinomycetota</taxon>
        <taxon>Actinomycetes</taxon>
        <taxon>Micromonosporales</taxon>
        <taxon>Micromonosporaceae</taxon>
        <taxon>Micromonospora</taxon>
    </lineage>
</organism>
<evidence type="ECO:0000256" key="1">
    <source>
        <dbReference type="ARBA" id="ARBA00008558"/>
    </source>
</evidence>
<keyword evidence="4" id="KW-1185">Reference proteome</keyword>
<keyword evidence="2" id="KW-0413">Isomerase</keyword>
<dbReference type="GO" id="GO:0016853">
    <property type="term" value="F:isomerase activity"/>
    <property type="evidence" value="ECO:0007669"/>
    <property type="project" value="UniProtKB-KW"/>
</dbReference>
<accession>A0A1C4WFU0</accession>
<dbReference type="AlphaFoldDB" id="A0A1C4WFU0"/>